<gene>
    <name evidence="2" type="ORF">SAMN05216217_11292</name>
</gene>
<feature type="region of interest" description="Disordered" evidence="1">
    <location>
        <begin position="1"/>
        <end position="26"/>
    </location>
</feature>
<dbReference type="AlphaFoldDB" id="A0A1I4T324"/>
<accession>A0A1I4T324</accession>
<keyword evidence="3" id="KW-1185">Reference proteome</keyword>
<evidence type="ECO:0000256" key="1">
    <source>
        <dbReference type="SAM" id="MobiDB-lite"/>
    </source>
</evidence>
<dbReference type="Proteomes" id="UP000243629">
    <property type="component" value="Unassembled WGS sequence"/>
</dbReference>
<sequence length="172" mass="18677">PSAQLRRAGRLKSAVPEERTLSQTGVQHSPLFGTAEFIRQSSLQGCRGWVLGPPNSFGRAACKAAGVGFWARRIHSAKQPARLPGFHPHPHPSAQLRCAGRLKSAVPEERTVSQTGVQHSPLFGTADVIGFWDPHLPCRLQQHPPYIPQQLAQSAGEACRCRAVDRSVIVGQ</sequence>
<proteinExistence type="predicted"/>
<reference evidence="3" key="1">
    <citation type="submission" date="2016-10" db="EMBL/GenBank/DDBJ databases">
        <authorList>
            <person name="Varghese N."/>
            <person name="Submissions S."/>
        </authorList>
    </citation>
    <scope>NUCLEOTIDE SEQUENCE [LARGE SCALE GENOMIC DNA]</scope>
    <source>
        <strain evidence="3">DSM 24213</strain>
    </source>
</reference>
<evidence type="ECO:0000313" key="3">
    <source>
        <dbReference type="Proteomes" id="UP000243629"/>
    </source>
</evidence>
<evidence type="ECO:0000313" key="2">
    <source>
        <dbReference type="EMBL" id="SFM71035.1"/>
    </source>
</evidence>
<name>A0A1I4T324_9GAMM</name>
<organism evidence="2 3">
    <name type="scientific">Halopseudomonas yangmingensis</name>
    <dbReference type="NCBI Taxonomy" id="1720063"/>
    <lineage>
        <taxon>Bacteria</taxon>
        <taxon>Pseudomonadati</taxon>
        <taxon>Pseudomonadota</taxon>
        <taxon>Gammaproteobacteria</taxon>
        <taxon>Pseudomonadales</taxon>
        <taxon>Pseudomonadaceae</taxon>
        <taxon>Halopseudomonas</taxon>
    </lineage>
</organism>
<dbReference type="EMBL" id="FOUI01000012">
    <property type="protein sequence ID" value="SFM71035.1"/>
    <property type="molecule type" value="Genomic_DNA"/>
</dbReference>
<protein>
    <submittedName>
        <fullName evidence="2">Uncharacterized protein</fullName>
    </submittedName>
</protein>
<feature type="non-terminal residue" evidence="2">
    <location>
        <position position="1"/>
    </location>
</feature>